<organism evidence="1 2">
    <name type="scientific">Vreelandella alkaliphila</name>
    <dbReference type="NCBI Taxonomy" id="272774"/>
    <lineage>
        <taxon>Bacteria</taxon>
        <taxon>Pseudomonadati</taxon>
        <taxon>Pseudomonadota</taxon>
        <taxon>Gammaproteobacteria</taxon>
        <taxon>Oceanospirillales</taxon>
        <taxon>Halomonadaceae</taxon>
        <taxon>Vreelandella</taxon>
    </lineage>
</organism>
<dbReference type="InterPro" id="IPR006450">
    <property type="entry name" value="Phage_HK97_gp6-like"/>
</dbReference>
<proteinExistence type="predicted"/>
<dbReference type="EMBL" id="JAAEHK010000009">
    <property type="protein sequence ID" value="NDL70511.1"/>
    <property type="molecule type" value="Genomic_DNA"/>
</dbReference>
<dbReference type="CDD" id="cd08054">
    <property type="entry name" value="gp6"/>
    <property type="match status" value="1"/>
</dbReference>
<dbReference type="Pfam" id="PF05135">
    <property type="entry name" value="Phage_connect_1"/>
    <property type="match status" value="1"/>
</dbReference>
<sequence length="104" mass="11459">MIPLDVVKRHLRVEGDHDDALVELYLAAAVDAAERYIGRTLYAEAVPEDVDSGLVITPSITAAILLITGHLFENREEVVTGTIATRLPMASESLMWPYRLDIAL</sequence>
<gene>
    <name evidence="1" type="ORF">GPL32_08305</name>
</gene>
<dbReference type="Gene3D" id="1.10.3230.30">
    <property type="entry name" value="Phage gp6-like head-tail connector protein"/>
    <property type="match status" value="1"/>
</dbReference>
<reference evidence="1 2" key="1">
    <citation type="submission" date="2020-01" db="EMBL/GenBank/DDBJ databases">
        <title>Whole genome sequencing of Halomonas alkaliphila strain LS44.</title>
        <authorList>
            <person name="Kumar S."/>
            <person name="Paul D."/>
            <person name="Shouche Y."/>
            <person name="Suryavanshi M.V."/>
        </authorList>
    </citation>
    <scope>NUCLEOTIDE SEQUENCE [LARGE SCALE GENOMIC DNA]</scope>
    <source>
        <strain evidence="1 2">LS44</strain>
    </source>
</reference>
<protein>
    <submittedName>
        <fullName evidence="1">Phage gp6-like head-tail connector protein</fullName>
    </submittedName>
</protein>
<dbReference type="RefSeq" id="WP_162218402.1">
    <property type="nucleotide sequence ID" value="NZ_JAAEHK010000009.1"/>
</dbReference>
<dbReference type="NCBIfam" id="TIGR01560">
    <property type="entry name" value="put_DNA_pack"/>
    <property type="match status" value="1"/>
</dbReference>
<dbReference type="AlphaFoldDB" id="A0A7C9NX44"/>
<dbReference type="OrthoDB" id="8452319at2"/>
<comment type="caution">
    <text evidence="1">The sequence shown here is derived from an EMBL/GenBank/DDBJ whole genome shotgun (WGS) entry which is preliminary data.</text>
</comment>
<dbReference type="Proteomes" id="UP000480312">
    <property type="component" value="Unassembled WGS sequence"/>
</dbReference>
<name>A0A7C9NX44_9GAMM</name>
<evidence type="ECO:0000313" key="2">
    <source>
        <dbReference type="Proteomes" id="UP000480312"/>
    </source>
</evidence>
<accession>A0A7C9NX44</accession>
<evidence type="ECO:0000313" key="1">
    <source>
        <dbReference type="EMBL" id="NDL70511.1"/>
    </source>
</evidence>
<dbReference type="InterPro" id="IPR021146">
    <property type="entry name" value="Phage_gp6-like_head-tail"/>
</dbReference>